<evidence type="ECO:0000313" key="9">
    <source>
        <dbReference type="Proteomes" id="UP001605036"/>
    </source>
</evidence>
<comment type="similarity">
    <text evidence="2">Belongs to the DNA polymerase delta/II small subunit family.</text>
</comment>
<dbReference type="GO" id="GO:1902969">
    <property type="term" value="P:mitotic DNA replication"/>
    <property type="evidence" value="ECO:0007669"/>
    <property type="project" value="UniProtKB-ARBA"/>
</dbReference>
<feature type="domain" description="DNA polymerase alpha/delta/epsilon subunit B" evidence="6">
    <location>
        <begin position="214"/>
        <end position="425"/>
    </location>
</feature>
<comment type="subcellular location">
    <subcellularLocation>
        <location evidence="1">Nucleus</location>
    </subcellularLocation>
</comment>
<organism evidence="8 9">
    <name type="scientific">Riccia fluitans</name>
    <dbReference type="NCBI Taxonomy" id="41844"/>
    <lineage>
        <taxon>Eukaryota</taxon>
        <taxon>Viridiplantae</taxon>
        <taxon>Streptophyta</taxon>
        <taxon>Embryophyta</taxon>
        <taxon>Marchantiophyta</taxon>
        <taxon>Marchantiopsida</taxon>
        <taxon>Marchantiidae</taxon>
        <taxon>Marchantiales</taxon>
        <taxon>Ricciaceae</taxon>
        <taxon>Riccia</taxon>
    </lineage>
</organism>
<dbReference type="Gene3D" id="3.60.21.50">
    <property type="match status" value="1"/>
</dbReference>
<evidence type="ECO:0000256" key="4">
    <source>
        <dbReference type="ARBA" id="ARBA00023242"/>
    </source>
</evidence>
<accession>A0ABD1YQ64</accession>
<feature type="domain" description="DNA polymerase delta subunit OB-fold" evidence="7">
    <location>
        <begin position="65"/>
        <end position="192"/>
    </location>
</feature>
<dbReference type="Proteomes" id="UP001605036">
    <property type="component" value="Unassembled WGS sequence"/>
</dbReference>
<dbReference type="InterPro" id="IPR041863">
    <property type="entry name" value="PolD2_C"/>
</dbReference>
<gene>
    <name evidence="8" type="ORF">R1flu_004297</name>
</gene>
<name>A0ABD1YQ64_9MARC</name>
<evidence type="ECO:0000259" key="7">
    <source>
        <dbReference type="Pfam" id="PF18018"/>
    </source>
</evidence>
<reference evidence="8 9" key="1">
    <citation type="submission" date="2024-09" db="EMBL/GenBank/DDBJ databases">
        <title>Chromosome-scale assembly of Riccia fluitans.</title>
        <authorList>
            <person name="Paukszto L."/>
            <person name="Sawicki J."/>
            <person name="Karawczyk K."/>
            <person name="Piernik-Szablinska J."/>
            <person name="Szczecinska M."/>
            <person name="Mazdziarz M."/>
        </authorList>
    </citation>
    <scope>NUCLEOTIDE SEQUENCE [LARGE SCALE GENOMIC DNA]</scope>
    <source>
        <strain evidence="8">Rf_01</strain>
        <tissue evidence="8">Aerial parts of the thallus</tissue>
    </source>
</reference>
<dbReference type="PANTHER" id="PTHR10416:SF0">
    <property type="entry name" value="DNA POLYMERASE DELTA SUBUNIT 2"/>
    <property type="match status" value="1"/>
</dbReference>
<protein>
    <recommendedName>
        <fullName evidence="10">DNA polymerase delta small subunit</fullName>
    </recommendedName>
</protein>
<evidence type="ECO:0000256" key="2">
    <source>
        <dbReference type="ARBA" id="ARBA00006035"/>
    </source>
</evidence>
<proteinExistence type="inferred from homology"/>
<dbReference type="AlphaFoldDB" id="A0ABD1YQ64"/>
<dbReference type="Pfam" id="PF04042">
    <property type="entry name" value="DNA_pol_E_B"/>
    <property type="match status" value="1"/>
</dbReference>
<dbReference type="GO" id="GO:0043625">
    <property type="term" value="C:delta DNA polymerase complex"/>
    <property type="evidence" value="ECO:0007669"/>
    <property type="project" value="UniProtKB-ARBA"/>
</dbReference>
<evidence type="ECO:0000259" key="6">
    <source>
        <dbReference type="Pfam" id="PF04042"/>
    </source>
</evidence>
<dbReference type="FunFam" id="3.60.21.50:FF:000002">
    <property type="entry name" value="DNA polymerase delta small subunit"/>
    <property type="match status" value="1"/>
</dbReference>
<dbReference type="InterPro" id="IPR007185">
    <property type="entry name" value="DNA_pol_a/d/e_bsu"/>
</dbReference>
<keyword evidence="9" id="KW-1185">Reference proteome</keyword>
<keyword evidence="5" id="KW-0732">Signal</keyword>
<feature type="chain" id="PRO_5044828593" description="DNA polymerase delta small subunit" evidence="5">
    <location>
        <begin position="17"/>
        <end position="485"/>
    </location>
</feature>
<keyword evidence="3" id="KW-0235">DNA replication</keyword>
<dbReference type="Gene3D" id="2.40.50.430">
    <property type="match status" value="1"/>
</dbReference>
<evidence type="ECO:0008006" key="10">
    <source>
        <dbReference type="Google" id="ProtNLM"/>
    </source>
</evidence>
<dbReference type="CDD" id="cd07387">
    <property type="entry name" value="MPP_PolD2_C"/>
    <property type="match status" value="1"/>
</dbReference>
<dbReference type="InterPro" id="IPR024826">
    <property type="entry name" value="DNA_pol_delta/II_ssu"/>
</dbReference>
<dbReference type="EMBL" id="JBHFFA010000003">
    <property type="protein sequence ID" value="KAL2632818.1"/>
    <property type="molecule type" value="Genomic_DNA"/>
</dbReference>
<keyword evidence="4" id="KW-0539">Nucleus</keyword>
<comment type="caution">
    <text evidence="8">The sequence shown here is derived from an EMBL/GenBank/DDBJ whole genome shotgun (WGS) entry which is preliminary data.</text>
</comment>
<feature type="signal peptide" evidence="5">
    <location>
        <begin position="1"/>
        <end position="16"/>
    </location>
</feature>
<evidence type="ECO:0000256" key="3">
    <source>
        <dbReference type="ARBA" id="ARBA00022705"/>
    </source>
</evidence>
<evidence type="ECO:0000256" key="1">
    <source>
        <dbReference type="ARBA" id="ARBA00004123"/>
    </source>
</evidence>
<evidence type="ECO:0000313" key="8">
    <source>
        <dbReference type="EMBL" id="KAL2632818.1"/>
    </source>
</evidence>
<dbReference type="PANTHER" id="PTHR10416">
    <property type="entry name" value="DNA POLYMERASE DELTA SUBUNIT 2"/>
    <property type="match status" value="1"/>
</dbReference>
<sequence>MFSLIIAVLRILKLSGFEAGGFVQLFGVLDEMEEMDIDVIQRVQATYVSHNEKFELKKQKYKGQQYSQLYFFRLTLTRKFLNPRVQERWPSYPVTNILGLEEGKVCVVIGTLYKQMKLKPNILDEYSKERSVVGLVAPSNFTDADDYLILEDESGRVKLVGDCVTPSVYVTGVVVAVCGQAGKDGEFHVDEILEPGLAPQPAIPEKKSDGDKYVALVSGLMCGGSDTNPLQVQLLVDHLTGHLGEVQEQSLSAQIVHIVIAGDSVQLQAQALHGQPLSSKEQHKLIEPVKELDLVLTQLASAMPVDIMPGAKDPANFSLPQQPLHKCLFPGATTYSTFVAATNPHQFELDGVMVLGTSGQNIDDLGKYSLADDPLDLMERTLRWRQIAPTAPDTLGCYPFHDRDPFLIEQTSPHIYFCGNQDKFSTRLLRDKSIFTGSKGEAVRLVCIPRFAETGTAVLVSLKTLECQCLTLSTSLLEIQSPDDM</sequence>
<dbReference type="Pfam" id="PF18018">
    <property type="entry name" value="DNA_pol_D_N"/>
    <property type="match status" value="1"/>
</dbReference>
<evidence type="ECO:0000256" key="5">
    <source>
        <dbReference type="SAM" id="SignalP"/>
    </source>
</evidence>
<dbReference type="InterPro" id="IPR040663">
    <property type="entry name" value="DNA_pol_D_N"/>
</dbReference>